<protein>
    <submittedName>
        <fullName evidence="1">Uncharacterized protein</fullName>
    </submittedName>
</protein>
<sequence>MPFFEHSKLSAAHPTLCEVTYDLDKRCGCDVHEKSHPASVSRDLPPTWTRSMNHVTGFAQASCAFAGYETVSLYSGPSSFYDMLKNYYWDNSYNQGGSPSQTPLPVRPNTTLTIYTSHPPGHAGTSADTVGGGSAPGFGHAYYSRRAAVANNASSDRDSFLPSLFRGGADNASSGDQNVQQQLQGGLAGEVATAGWKEERSRKAKLRWVDALNTWVPEKKPLTFITTSRESSSAFSLVRGACSTALAGSVLSDMERRKFHGRRASTVLPAEPETRLCSLVDRASHTERTMLVQAMSWPGVDLRRSENNK</sequence>
<dbReference type="AlphaFoldDB" id="A0AAE0Y544"/>
<evidence type="ECO:0000313" key="1">
    <source>
        <dbReference type="EMBL" id="KAK3733309.1"/>
    </source>
</evidence>
<gene>
    <name evidence="1" type="ORF">RRG08_037101</name>
</gene>
<organism evidence="1 2">
    <name type="scientific">Elysia crispata</name>
    <name type="common">lettuce slug</name>
    <dbReference type="NCBI Taxonomy" id="231223"/>
    <lineage>
        <taxon>Eukaryota</taxon>
        <taxon>Metazoa</taxon>
        <taxon>Spiralia</taxon>
        <taxon>Lophotrochozoa</taxon>
        <taxon>Mollusca</taxon>
        <taxon>Gastropoda</taxon>
        <taxon>Heterobranchia</taxon>
        <taxon>Euthyneura</taxon>
        <taxon>Panpulmonata</taxon>
        <taxon>Sacoglossa</taxon>
        <taxon>Placobranchoidea</taxon>
        <taxon>Plakobranchidae</taxon>
        <taxon>Elysia</taxon>
    </lineage>
</organism>
<accession>A0AAE0Y544</accession>
<dbReference type="Proteomes" id="UP001283361">
    <property type="component" value="Unassembled WGS sequence"/>
</dbReference>
<comment type="caution">
    <text evidence="1">The sequence shown here is derived from an EMBL/GenBank/DDBJ whole genome shotgun (WGS) entry which is preliminary data.</text>
</comment>
<proteinExistence type="predicted"/>
<name>A0AAE0Y544_9GAST</name>
<dbReference type="EMBL" id="JAWDGP010006903">
    <property type="protein sequence ID" value="KAK3733309.1"/>
    <property type="molecule type" value="Genomic_DNA"/>
</dbReference>
<reference evidence="1" key="1">
    <citation type="journal article" date="2023" name="G3 (Bethesda)">
        <title>A reference genome for the long-term kleptoplast-retaining sea slug Elysia crispata morphotype clarki.</title>
        <authorList>
            <person name="Eastman K.E."/>
            <person name="Pendleton A.L."/>
            <person name="Shaikh M.A."/>
            <person name="Suttiyut T."/>
            <person name="Ogas R."/>
            <person name="Tomko P."/>
            <person name="Gavelis G."/>
            <person name="Widhalm J.R."/>
            <person name="Wisecaver J.H."/>
        </authorList>
    </citation>
    <scope>NUCLEOTIDE SEQUENCE</scope>
    <source>
        <strain evidence="1">ECLA1</strain>
    </source>
</reference>
<evidence type="ECO:0000313" key="2">
    <source>
        <dbReference type="Proteomes" id="UP001283361"/>
    </source>
</evidence>
<keyword evidence="2" id="KW-1185">Reference proteome</keyword>